<feature type="compositionally biased region" description="Low complexity" evidence="1">
    <location>
        <begin position="142"/>
        <end position="152"/>
    </location>
</feature>
<feature type="compositionally biased region" description="Low complexity" evidence="1">
    <location>
        <begin position="207"/>
        <end position="217"/>
    </location>
</feature>
<feature type="region of interest" description="Disordered" evidence="1">
    <location>
        <begin position="396"/>
        <end position="462"/>
    </location>
</feature>
<feature type="compositionally biased region" description="Low complexity" evidence="1">
    <location>
        <begin position="541"/>
        <end position="557"/>
    </location>
</feature>
<evidence type="ECO:0000313" key="2">
    <source>
        <dbReference type="EMBL" id="EGD72175.1"/>
    </source>
</evidence>
<dbReference type="InParanoid" id="F2TVS9"/>
<dbReference type="AlphaFoldDB" id="F2TVS9"/>
<feature type="compositionally biased region" description="Basic and acidic residues" evidence="1">
    <location>
        <begin position="416"/>
        <end position="425"/>
    </location>
</feature>
<feature type="region of interest" description="Disordered" evidence="1">
    <location>
        <begin position="77"/>
        <end position="97"/>
    </location>
</feature>
<evidence type="ECO:0000256" key="1">
    <source>
        <dbReference type="SAM" id="MobiDB-lite"/>
    </source>
</evidence>
<keyword evidence="3" id="KW-1185">Reference proteome</keyword>
<reference evidence="2" key="1">
    <citation type="submission" date="2009-08" db="EMBL/GenBank/DDBJ databases">
        <title>Annotation of Salpingoeca rosetta.</title>
        <authorList>
            <consortium name="The Broad Institute Genome Sequencing Platform"/>
            <person name="Russ C."/>
            <person name="Cuomo C."/>
            <person name="Burger G."/>
            <person name="Gray M.W."/>
            <person name="Holland P.W.H."/>
            <person name="King N."/>
            <person name="Lang F.B.F."/>
            <person name="Roger A.J."/>
            <person name="Ruiz-Trillo I."/>
            <person name="Young S.K."/>
            <person name="Zeng Q."/>
            <person name="Gargeya S."/>
            <person name="Alvarado L."/>
            <person name="Berlin A."/>
            <person name="Chapman S.B."/>
            <person name="Chen Z."/>
            <person name="Freedman E."/>
            <person name="Gellesch M."/>
            <person name="Goldberg J."/>
            <person name="Griggs A."/>
            <person name="Gujja S."/>
            <person name="Heilman E."/>
            <person name="Heiman D."/>
            <person name="Howarth C."/>
            <person name="Mehta T."/>
            <person name="Neiman D."/>
            <person name="Pearson M."/>
            <person name="Roberts A."/>
            <person name="Saif S."/>
            <person name="Shea T."/>
            <person name="Shenoy N."/>
            <person name="Sisk P."/>
            <person name="Stolte C."/>
            <person name="Sykes S."/>
            <person name="White J."/>
            <person name="Yandava C."/>
            <person name="Haas B."/>
            <person name="Nusbaum C."/>
            <person name="Birren B."/>
        </authorList>
    </citation>
    <scope>NUCLEOTIDE SEQUENCE [LARGE SCALE GENOMIC DNA]</scope>
    <source>
        <strain evidence="2">ATCC 50818</strain>
    </source>
</reference>
<sequence>MDTSLDEDASGDPGASWQGRDVDNNTGPPKAHANEKDWLHFSAPTDTTPQLVNPATVRVGYTPALAQLCEVAGQQAAPQSSSAMQHQHNNTGPPKAHANEKDWLHFSAPTDTTPQLVNPATVRVGYTPALAQLCEVAGQQAAPQSSSAMQHQHNNTGPPKAHANEKDWLHFSAPTDTTPQLVNPATVRVGYTPALAQLCEVAGQQAAPQSSSAMQHQHNNTGPPKAHANEKEWRLFGTPTDTTPQLVNPATVRVGYTPTHAEPFVVAGQQAAPQSSSAMQHQHNNTGPPKAHANEKEWRLFGTPTDTTPQLLNPATVGGGYTPAHAQPFVVAGQQAAPQSSSAMQHQHHNTGPPKAHANEKDWLHFSAPTDTTPQLLNPATVGGGHTPMRAEPFARASATTAAPQAAVFSPNNTEHTPDRPHPYDFRLQQQLRSRAQPPPSPPLPTQTQTQARTRTQTQTQSHALTQLQQDGMGQLGTVRRTLPRAQLLSGEPATYPLLRDAHPVARQLLRRSPPQRPPPVLLTHGQARHSMAITAPRDYQQQQAQQQQAPASQHLQQPPPVGSSAHTPELVHRDHFPQSQQHDGFDEAILAGVHVLSTANKAQVLASVVQLMERRYLPIAAGILGPLFPIEDYLPQADAEEWCRCRDDAAERERQAQTRNALFEAARDRGNRRDHVTEEQLLVLADVILELALPDMKEMMFMLPNAHFAALNDSINASRLFGDLKHERHLKKKREGRRRRSHRNRD</sequence>
<feature type="region of interest" description="Disordered" evidence="1">
    <location>
        <begin position="538"/>
        <end position="569"/>
    </location>
</feature>
<dbReference type="KEGG" id="sre:PTSG_00198"/>
<dbReference type="EMBL" id="GL832955">
    <property type="protein sequence ID" value="EGD72175.1"/>
    <property type="molecule type" value="Genomic_DNA"/>
</dbReference>
<dbReference type="GeneID" id="16067400"/>
<dbReference type="Proteomes" id="UP000007799">
    <property type="component" value="Unassembled WGS sequence"/>
</dbReference>
<evidence type="ECO:0000313" key="3">
    <source>
        <dbReference type="Proteomes" id="UP000007799"/>
    </source>
</evidence>
<feature type="compositionally biased region" description="Low complexity" evidence="1">
    <location>
        <begin position="446"/>
        <end position="462"/>
    </location>
</feature>
<feature type="compositionally biased region" description="Acidic residues" evidence="1">
    <location>
        <begin position="1"/>
        <end position="10"/>
    </location>
</feature>
<feature type="region of interest" description="Disordered" evidence="1">
    <location>
        <begin position="142"/>
        <end position="162"/>
    </location>
</feature>
<feature type="region of interest" description="Disordered" evidence="1">
    <location>
        <begin position="207"/>
        <end position="227"/>
    </location>
</feature>
<accession>F2TVS9</accession>
<feature type="region of interest" description="Disordered" evidence="1">
    <location>
        <begin position="1"/>
        <end position="51"/>
    </location>
</feature>
<dbReference type="RefSeq" id="XP_004998747.1">
    <property type="nucleotide sequence ID" value="XM_004998690.1"/>
</dbReference>
<organism evidence="3">
    <name type="scientific">Salpingoeca rosetta (strain ATCC 50818 / BSB-021)</name>
    <dbReference type="NCBI Taxonomy" id="946362"/>
    <lineage>
        <taxon>Eukaryota</taxon>
        <taxon>Choanoflagellata</taxon>
        <taxon>Craspedida</taxon>
        <taxon>Salpingoecidae</taxon>
        <taxon>Salpingoeca</taxon>
    </lineage>
</organism>
<feature type="compositionally biased region" description="Low complexity" evidence="1">
    <location>
        <begin position="77"/>
        <end position="87"/>
    </location>
</feature>
<protein>
    <submittedName>
        <fullName evidence="2">Uncharacterized protein</fullName>
    </submittedName>
</protein>
<name>F2TVS9_SALR5</name>
<feature type="compositionally biased region" description="Low complexity" evidence="1">
    <location>
        <begin position="335"/>
        <end position="345"/>
    </location>
</feature>
<feature type="region of interest" description="Disordered" evidence="1">
    <location>
        <begin position="335"/>
        <end position="359"/>
    </location>
</feature>
<feature type="compositionally biased region" description="Low complexity" evidence="1">
    <location>
        <begin position="271"/>
        <end position="282"/>
    </location>
</feature>
<gene>
    <name evidence="2" type="ORF">PTSG_00198</name>
</gene>
<feature type="compositionally biased region" description="Low complexity" evidence="1">
    <location>
        <begin position="396"/>
        <end position="407"/>
    </location>
</feature>
<proteinExistence type="predicted"/>
<feature type="compositionally biased region" description="Low complexity" evidence="1">
    <location>
        <begin position="427"/>
        <end position="436"/>
    </location>
</feature>
<feature type="region of interest" description="Disordered" evidence="1">
    <location>
        <begin position="271"/>
        <end position="292"/>
    </location>
</feature>